<feature type="compositionally biased region" description="Low complexity" evidence="3">
    <location>
        <begin position="430"/>
        <end position="442"/>
    </location>
</feature>
<evidence type="ECO:0000259" key="4">
    <source>
        <dbReference type="PROSITE" id="PS50002"/>
    </source>
</evidence>
<evidence type="ECO:0000256" key="2">
    <source>
        <dbReference type="PROSITE-ProRule" id="PRU00192"/>
    </source>
</evidence>
<dbReference type="PROSITE" id="PS50002">
    <property type="entry name" value="SH3"/>
    <property type="match status" value="1"/>
</dbReference>
<feature type="region of interest" description="Disordered" evidence="3">
    <location>
        <begin position="92"/>
        <end position="126"/>
    </location>
</feature>
<protein>
    <recommendedName>
        <fullName evidence="8">SH3 domain-containing protein</fullName>
    </recommendedName>
</protein>
<dbReference type="InterPro" id="IPR037213">
    <property type="entry name" value="Run_dom_sf"/>
</dbReference>
<feature type="compositionally biased region" description="Polar residues" evidence="3">
    <location>
        <begin position="267"/>
        <end position="283"/>
    </location>
</feature>
<comment type="caution">
    <text evidence="6">The sequence shown here is derived from an EMBL/GenBank/DDBJ whole genome shotgun (WGS) entry which is preliminary data.</text>
</comment>
<sequence length="670" mass="73294">MSLRLLDFWMGYISTKESIVGRFYEQNSILCLSQSVLDRKYQDMLLALQPLSVLPFQIDYDIVSNYSLADSTLMGESDVISSSSAKVKVDLSSSPKSCSHESKDTSLPAVVMDHGSQTKTEDSARQRAEDILRRIGDGSPRRAPDGSPRKESLLMKKEVAHATTSPHGSPQRVYTSPQGSPEKWSQSGSPRICKGSPVRQVDGSPQRQGSGSPQRGPVINPGSPKPLVIKPSDVADHLKRGMTRVTLDDFPENQKEEGRSATKDIIGSNSAAQSPLSSVSNLAQKWLPKKEEKVYREGKTDYTFDGQQCGDSSQEQSSSLSSSIQSPQSVSPQKFEQKQAAPSGRTTFGGRLSGLKKLSPKGSFNIISFFDRLLLPSEKATTGSITTASLPTAGSSCDRAQKEAHNATVKNIEESERHLHQQIPPASGIPSNNAASTSPPSHNPQLLTASNSFLRKGSKIPKVQWRGSEIHSVPDIKSDVGNKSAYRTELGRQQASGEATCARIVQTLDRTPTVPEFDNIDGDADVDINANSPDYHLRRYSMFVDHSASIERQVEADGDSQNQSDGSGQSVSMTEDDQSGREIPSLVDKRTVEAFLVPDFKYVRTLVSCDPDERDLLAYDADEYLEVLAQLDKDWLYCANGRCEGFVRSGAVKPLSDSEVFETLNDNFYQ</sequence>
<feature type="compositionally biased region" description="Polar residues" evidence="3">
    <location>
        <begin position="162"/>
        <end position="189"/>
    </location>
</feature>
<dbReference type="InterPro" id="IPR004012">
    <property type="entry name" value="Run_dom"/>
</dbReference>
<dbReference type="Gene3D" id="2.30.30.40">
    <property type="entry name" value="SH3 Domains"/>
    <property type="match status" value="1"/>
</dbReference>
<feature type="region of interest" description="Disordered" evidence="3">
    <location>
        <begin position="554"/>
        <end position="584"/>
    </location>
</feature>
<feature type="compositionally biased region" description="Low complexity" evidence="3">
    <location>
        <begin position="307"/>
        <end position="331"/>
    </location>
</feature>
<name>A0A2T7PS05_POMCA</name>
<feature type="region of interest" description="Disordered" evidence="3">
    <location>
        <begin position="132"/>
        <end position="151"/>
    </location>
</feature>
<evidence type="ECO:0000313" key="7">
    <source>
        <dbReference type="Proteomes" id="UP000245119"/>
    </source>
</evidence>
<evidence type="ECO:0008006" key="8">
    <source>
        <dbReference type="Google" id="ProtNLM"/>
    </source>
</evidence>
<dbReference type="PROSITE" id="PS50826">
    <property type="entry name" value="RUN"/>
    <property type="match status" value="1"/>
</dbReference>
<feature type="compositionally biased region" description="Low complexity" evidence="3">
    <location>
        <begin position="559"/>
        <end position="572"/>
    </location>
</feature>
<dbReference type="Gene3D" id="1.20.58.900">
    <property type="match status" value="1"/>
</dbReference>
<dbReference type="OrthoDB" id="9884296at2759"/>
<feature type="domain" description="RUN" evidence="5">
    <location>
        <begin position="1"/>
        <end position="63"/>
    </location>
</feature>
<accession>A0A2T7PS05</accession>
<feature type="region of interest" description="Disordered" evidence="3">
    <location>
        <begin position="298"/>
        <end position="353"/>
    </location>
</feature>
<dbReference type="InterPro" id="IPR036028">
    <property type="entry name" value="SH3-like_dom_sf"/>
</dbReference>
<dbReference type="EMBL" id="PZQS01000002">
    <property type="protein sequence ID" value="PVD36198.1"/>
    <property type="molecule type" value="Genomic_DNA"/>
</dbReference>
<organism evidence="6 7">
    <name type="scientific">Pomacea canaliculata</name>
    <name type="common">Golden apple snail</name>
    <dbReference type="NCBI Taxonomy" id="400727"/>
    <lineage>
        <taxon>Eukaryota</taxon>
        <taxon>Metazoa</taxon>
        <taxon>Spiralia</taxon>
        <taxon>Lophotrochozoa</taxon>
        <taxon>Mollusca</taxon>
        <taxon>Gastropoda</taxon>
        <taxon>Caenogastropoda</taxon>
        <taxon>Architaenioglossa</taxon>
        <taxon>Ampullarioidea</taxon>
        <taxon>Ampullariidae</taxon>
        <taxon>Pomacea</taxon>
    </lineage>
</organism>
<keyword evidence="7" id="KW-1185">Reference proteome</keyword>
<proteinExistence type="predicted"/>
<feature type="compositionally biased region" description="Basic and acidic residues" evidence="3">
    <location>
        <begin position="252"/>
        <end position="262"/>
    </location>
</feature>
<evidence type="ECO:0000256" key="3">
    <source>
        <dbReference type="SAM" id="MobiDB-lite"/>
    </source>
</evidence>
<evidence type="ECO:0000256" key="1">
    <source>
        <dbReference type="ARBA" id="ARBA00022443"/>
    </source>
</evidence>
<dbReference type="AlphaFoldDB" id="A0A2T7PS05"/>
<feature type="domain" description="SH3" evidence="4">
    <location>
        <begin position="598"/>
        <end position="657"/>
    </location>
</feature>
<dbReference type="Proteomes" id="UP000245119">
    <property type="component" value="Linkage Group LG2"/>
</dbReference>
<dbReference type="SMART" id="SM00326">
    <property type="entry name" value="SH3"/>
    <property type="match status" value="1"/>
</dbReference>
<evidence type="ECO:0000313" key="6">
    <source>
        <dbReference type="EMBL" id="PVD36198.1"/>
    </source>
</evidence>
<reference evidence="6 7" key="1">
    <citation type="submission" date="2018-04" db="EMBL/GenBank/DDBJ databases">
        <title>The genome of golden apple snail Pomacea canaliculata provides insight into stress tolerance and invasive adaptation.</title>
        <authorList>
            <person name="Liu C."/>
            <person name="Liu B."/>
            <person name="Ren Y."/>
            <person name="Zhang Y."/>
            <person name="Wang H."/>
            <person name="Li S."/>
            <person name="Jiang F."/>
            <person name="Yin L."/>
            <person name="Zhang G."/>
            <person name="Qian W."/>
            <person name="Fan W."/>
        </authorList>
    </citation>
    <scope>NUCLEOTIDE SEQUENCE [LARGE SCALE GENOMIC DNA]</scope>
    <source>
        <strain evidence="6">SZHN2017</strain>
        <tissue evidence="6">Muscle</tissue>
    </source>
</reference>
<dbReference type="SUPFAM" id="SSF50044">
    <property type="entry name" value="SH3-domain"/>
    <property type="match status" value="1"/>
</dbReference>
<feature type="region of interest" description="Disordered" evidence="3">
    <location>
        <begin position="159"/>
        <end position="283"/>
    </location>
</feature>
<gene>
    <name evidence="6" type="ORF">C0Q70_03173</name>
</gene>
<evidence type="ECO:0000259" key="5">
    <source>
        <dbReference type="PROSITE" id="PS50826"/>
    </source>
</evidence>
<feature type="region of interest" description="Disordered" evidence="3">
    <location>
        <begin position="417"/>
        <end position="442"/>
    </location>
</feature>
<dbReference type="InterPro" id="IPR001452">
    <property type="entry name" value="SH3_domain"/>
</dbReference>
<keyword evidence="1 2" id="KW-0728">SH3 domain</keyword>
<dbReference type="STRING" id="400727.A0A2T7PS05"/>
<feature type="compositionally biased region" description="Polar residues" evidence="3">
    <location>
        <begin position="203"/>
        <end position="213"/>
    </location>
</feature>